<organism evidence="1 2">
    <name type="scientific">Phyllobacterium phragmitis</name>
    <dbReference type="NCBI Taxonomy" id="2670329"/>
    <lineage>
        <taxon>Bacteria</taxon>
        <taxon>Pseudomonadati</taxon>
        <taxon>Pseudomonadota</taxon>
        <taxon>Alphaproteobacteria</taxon>
        <taxon>Hyphomicrobiales</taxon>
        <taxon>Phyllobacteriaceae</taxon>
        <taxon>Phyllobacterium</taxon>
    </lineage>
</organism>
<accession>A0A2S9IJZ5</accession>
<dbReference type="AlphaFoldDB" id="A0A2S9IJZ5"/>
<gene>
    <name evidence="1" type="ORF">C5748_24975</name>
</gene>
<sequence>MTKAAPVGIWSRRFSGHRNANAVENALQRLTNRGDIRRPRRGLYDKPTINQLTGKMLFPPRAFLEHYGKLFLFP</sequence>
<evidence type="ECO:0000313" key="2">
    <source>
        <dbReference type="Proteomes" id="UP000239434"/>
    </source>
</evidence>
<reference evidence="1 2" key="1">
    <citation type="submission" date="2018-02" db="EMBL/GenBank/DDBJ databases">
        <title>The draft genome of Phyllobacterium sp. 1N-3.</title>
        <authorList>
            <person name="Liu L."/>
            <person name="Li L."/>
            <person name="Zhang X."/>
            <person name="Wang T."/>
            <person name="Liang L."/>
        </authorList>
    </citation>
    <scope>NUCLEOTIDE SEQUENCE [LARGE SCALE GENOMIC DNA]</scope>
    <source>
        <strain evidence="1 2">1N-3</strain>
    </source>
</reference>
<keyword evidence="2" id="KW-1185">Reference proteome</keyword>
<evidence type="ECO:0000313" key="1">
    <source>
        <dbReference type="EMBL" id="PRD40822.1"/>
    </source>
</evidence>
<dbReference type="EMBL" id="PVBR01000030">
    <property type="protein sequence ID" value="PRD40822.1"/>
    <property type="molecule type" value="Genomic_DNA"/>
</dbReference>
<name>A0A2S9IJZ5_9HYPH</name>
<proteinExistence type="predicted"/>
<protein>
    <submittedName>
        <fullName evidence="1">Uncharacterized protein</fullName>
    </submittedName>
</protein>
<dbReference type="Proteomes" id="UP000239434">
    <property type="component" value="Unassembled WGS sequence"/>
</dbReference>
<comment type="caution">
    <text evidence="1">The sequence shown here is derived from an EMBL/GenBank/DDBJ whole genome shotgun (WGS) entry which is preliminary data.</text>
</comment>